<dbReference type="EMBL" id="CP002345">
    <property type="protein sequence ID" value="ADQ79926.1"/>
    <property type="molecule type" value="Genomic_DNA"/>
</dbReference>
<evidence type="ECO:0000313" key="2">
    <source>
        <dbReference type="Proteomes" id="UP000008718"/>
    </source>
</evidence>
<reference evidence="1 2" key="2">
    <citation type="journal article" date="2011" name="Stand. Genomic Sci.">
        <title>Complete genome sequence of Paludibacter propionicigenes type strain (WB4).</title>
        <authorList>
            <person name="Gronow S."/>
            <person name="Munk C."/>
            <person name="Lapidus A."/>
            <person name="Nolan M."/>
            <person name="Lucas S."/>
            <person name="Hammon N."/>
            <person name="Deshpande S."/>
            <person name="Cheng J.F."/>
            <person name="Tapia R."/>
            <person name="Han C."/>
            <person name="Goodwin L."/>
            <person name="Pitluck S."/>
            <person name="Liolios K."/>
            <person name="Ivanova N."/>
            <person name="Mavromatis K."/>
            <person name="Mikhailova N."/>
            <person name="Pati A."/>
            <person name="Chen A."/>
            <person name="Palaniappan K."/>
            <person name="Land M."/>
            <person name="Hauser L."/>
            <person name="Chang Y.J."/>
            <person name="Jeffries C.D."/>
            <person name="Brambilla E."/>
            <person name="Rohde M."/>
            <person name="Goker M."/>
            <person name="Detter J.C."/>
            <person name="Woyke T."/>
            <person name="Bristow J."/>
            <person name="Eisen J.A."/>
            <person name="Markowitz V."/>
            <person name="Hugenholtz P."/>
            <person name="Kyrpides N.C."/>
            <person name="Klenk H.P."/>
        </authorList>
    </citation>
    <scope>NUCLEOTIDE SEQUENCE [LARGE SCALE GENOMIC DNA]</scope>
    <source>
        <strain evidence="2">DSM 17365 / JCM 13257 / WB4</strain>
    </source>
</reference>
<dbReference type="SUPFAM" id="SSF140129">
    <property type="entry name" value="MxiH-like"/>
    <property type="match status" value="1"/>
</dbReference>
<dbReference type="GO" id="GO:0015031">
    <property type="term" value="P:protein transport"/>
    <property type="evidence" value="ECO:0007669"/>
    <property type="project" value="InterPro"/>
</dbReference>
<name>E4T5D2_PALPW</name>
<dbReference type="Proteomes" id="UP000008718">
    <property type="component" value="Chromosome"/>
</dbReference>
<dbReference type="eggNOG" id="ENOG5033N4J">
    <property type="taxonomic scope" value="Bacteria"/>
</dbReference>
<evidence type="ECO:0000313" key="1">
    <source>
        <dbReference type="EMBL" id="ADQ79926.1"/>
    </source>
</evidence>
<organism evidence="1 2">
    <name type="scientific">Paludibacter propionicigenes (strain DSM 17365 / JCM 13257 / WB4)</name>
    <dbReference type="NCBI Taxonomy" id="694427"/>
    <lineage>
        <taxon>Bacteria</taxon>
        <taxon>Pseudomonadati</taxon>
        <taxon>Bacteroidota</taxon>
        <taxon>Bacteroidia</taxon>
        <taxon>Bacteroidales</taxon>
        <taxon>Paludibacteraceae</taxon>
        <taxon>Paludibacter</taxon>
    </lineage>
</organism>
<accession>E4T5D2</accession>
<gene>
    <name evidence="1" type="ordered locus">Palpr_1787</name>
</gene>
<dbReference type="InterPro" id="IPR037203">
    <property type="entry name" value="T3SS_needle-like_sf"/>
</dbReference>
<sequence length="181" mass="21231">MPRDKAILKEQLAQLSKNELAEMVLKLAGKRYNYEFLLVNFLDKDGGEQTLFEEAREDIDQLFQKEFKGRTIQHQLVKKLNACTKRIGEFTIETKSKKLEADLVLHVLEKQFSHPINVFGARFSGYDYKVGLLLKRLINLITKKLHPDYLIDYQDKINEYLTKLHYTSNRINTIKDLPKTI</sequence>
<dbReference type="AlphaFoldDB" id="E4T5D2"/>
<dbReference type="RefSeq" id="WP_013445295.1">
    <property type="nucleotide sequence ID" value="NC_014734.1"/>
</dbReference>
<reference key="1">
    <citation type="submission" date="2010-11" db="EMBL/GenBank/DDBJ databases">
        <title>The complete genome of Paludibacter propionicigenes DSM 17365.</title>
        <authorList>
            <consortium name="US DOE Joint Genome Institute (JGI-PGF)"/>
            <person name="Lucas S."/>
            <person name="Copeland A."/>
            <person name="Lapidus A."/>
            <person name="Bruce D."/>
            <person name="Goodwin L."/>
            <person name="Pitluck S."/>
            <person name="Kyrpides N."/>
            <person name="Mavromatis K."/>
            <person name="Ivanova N."/>
            <person name="Munk A.C."/>
            <person name="Brettin T."/>
            <person name="Detter J.C."/>
            <person name="Han C."/>
            <person name="Tapia R."/>
            <person name="Land M."/>
            <person name="Hauser L."/>
            <person name="Markowitz V."/>
            <person name="Cheng J.-F."/>
            <person name="Hugenholtz P."/>
            <person name="Woyke T."/>
            <person name="Wu D."/>
            <person name="Gronow S."/>
            <person name="Wellnitz S."/>
            <person name="Brambilla E."/>
            <person name="Klenk H.-P."/>
            <person name="Eisen J.A."/>
        </authorList>
    </citation>
    <scope>NUCLEOTIDE SEQUENCE</scope>
    <source>
        <strain>WB4</strain>
    </source>
</reference>
<protein>
    <submittedName>
        <fullName evidence="1">Uncharacterized protein</fullName>
    </submittedName>
</protein>
<dbReference type="STRING" id="694427.Palpr_1787"/>
<dbReference type="HOGENOM" id="CLU_1487672_0_0_10"/>
<dbReference type="OrthoDB" id="1432119at2"/>
<keyword evidence="2" id="KW-1185">Reference proteome</keyword>
<dbReference type="KEGG" id="ppn:Palpr_1787"/>
<proteinExistence type="predicted"/>